<sequence>MQLARPFCRFVGRPRSVLAHAATQANTHRTQASRQGRVRTFESCFGGSQGGWPARSSLVRSITGGQALNSSADRAAAEVKPMEVEIKIRLPDRVAYDKVAASLAGVGQGRTASHAQANYFFDGPNRELNSRRVVLRLRTYNGDEKATITLKGKQVLENGIGRASEVEEDVAPEAAARYLAQPDAMLSEVPLIKTTAEKFELSSLVALGGFRNQRDCYSWEGHTLELDETQFEHGTLYEIECETDHPEVLRDKLESFLASLEVSYSYSQASKFANFINKTLL</sequence>
<feature type="domain" description="CYTH" evidence="1">
    <location>
        <begin position="81"/>
        <end position="278"/>
    </location>
</feature>
<proteinExistence type="predicted"/>
<dbReference type="InterPro" id="IPR023577">
    <property type="entry name" value="CYTH_domain"/>
</dbReference>
<dbReference type="InterPro" id="IPR033469">
    <property type="entry name" value="CYTH-like_dom_sf"/>
</dbReference>
<dbReference type="Gene3D" id="2.40.320.10">
    <property type="entry name" value="Hypothetical Protein Pfu-838710-001"/>
    <property type="match status" value="1"/>
</dbReference>
<dbReference type="AlphaFoldDB" id="A0A9W6BCU6"/>
<dbReference type="PANTHER" id="PTHR34948">
    <property type="entry name" value="OS08G0299200 PROTEIN"/>
    <property type="match status" value="1"/>
</dbReference>
<dbReference type="CDD" id="cd07374">
    <property type="entry name" value="CYTH-like_Pase"/>
    <property type="match status" value="1"/>
</dbReference>
<dbReference type="Proteomes" id="UP001165080">
    <property type="component" value="Unassembled WGS sequence"/>
</dbReference>
<dbReference type="PROSITE" id="PS51707">
    <property type="entry name" value="CYTH"/>
    <property type="match status" value="1"/>
</dbReference>
<evidence type="ECO:0000313" key="3">
    <source>
        <dbReference type="Proteomes" id="UP001165080"/>
    </source>
</evidence>
<dbReference type="GO" id="GO:0016462">
    <property type="term" value="F:pyrophosphatase activity"/>
    <property type="evidence" value="ECO:0007669"/>
    <property type="project" value="UniProtKB-ARBA"/>
</dbReference>
<name>A0A9W6BCU6_9CHLO</name>
<dbReference type="PANTHER" id="PTHR34948:SF2">
    <property type="entry name" value="TRIPHOSPHATE TUNNEL METALLOENZYME 3"/>
    <property type="match status" value="1"/>
</dbReference>
<evidence type="ECO:0000259" key="1">
    <source>
        <dbReference type="PROSITE" id="PS51707"/>
    </source>
</evidence>
<protein>
    <recommendedName>
        <fullName evidence="1">CYTH domain-containing protein</fullName>
    </recommendedName>
</protein>
<organism evidence="2 3">
    <name type="scientific">Pleodorina starrii</name>
    <dbReference type="NCBI Taxonomy" id="330485"/>
    <lineage>
        <taxon>Eukaryota</taxon>
        <taxon>Viridiplantae</taxon>
        <taxon>Chlorophyta</taxon>
        <taxon>core chlorophytes</taxon>
        <taxon>Chlorophyceae</taxon>
        <taxon>CS clade</taxon>
        <taxon>Chlamydomonadales</taxon>
        <taxon>Volvocaceae</taxon>
        <taxon>Pleodorina</taxon>
    </lineage>
</organism>
<dbReference type="SUPFAM" id="SSF55154">
    <property type="entry name" value="CYTH-like phosphatases"/>
    <property type="match status" value="1"/>
</dbReference>
<accession>A0A9W6BCU6</accession>
<dbReference type="SMART" id="SM01118">
    <property type="entry name" value="CYTH"/>
    <property type="match status" value="1"/>
</dbReference>
<keyword evidence="3" id="KW-1185">Reference proteome</keyword>
<evidence type="ECO:0000313" key="2">
    <source>
        <dbReference type="EMBL" id="GLC49811.1"/>
    </source>
</evidence>
<comment type="caution">
    <text evidence="2">The sequence shown here is derived from an EMBL/GenBank/DDBJ whole genome shotgun (WGS) entry which is preliminary data.</text>
</comment>
<reference evidence="2 3" key="1">
    <citation type="journal article" date="2023" name="Commun. Biol.">
        <title>Reorganization of the ancestral sex-determining regions during the evolution of trioecy in Pleodorina starrii.</title>
        <authorList>
            <person name="Takahashi K."/>
            <person name="Suzuki S."/>
            <person name="Kawai-Toyooka H."/>
            <person name="Yamamoto K."/>
            <person name="Hamaji T."/>
            <person name="Ootsuki R."/>
            <person name="Yamaguchi H."/>
            <person name="Kawachi M."/>
            <person name="Higashiyama T."/>
            <person name="Nozaki H."/>
        </authorList>
    </citation>
    <scope>NUCLEOTIDE SEQUENCE [LARGE SCALE GENOMIC DNA]</scope>
    <source>
        <strain evidence="2 3">NIES-4479</strain>
    </source>
</reference>
<gene>
    <name evidence="2" type="primary">PLEST008932</name>
    <name evidence="2" type="ORF">PLESTB_000311200</name>
</gene>
<dbReference type="Pfam" id="PF01928">
    <property type="entry name" value="CYTH"/>
    <property type="match status" value="1"/>
</dbReference>
<dbReference type="EMBL" id="BRXU01000003">
    <property type="protein sequence ID" value="GLC49811.1"/>
    <property type="molecule type" value="Genomic_DNA"/>
</dbReference>